<dbReference type="OrthoDB" id="5917296at2"/>
<gene>
    <name evidence="1" type="ORF">Lqui_1923</name>
</gene>
<name>A0A0W0XZ09_9GAMM</name>
<dbReference type="Proteomes" id="UP000054618">
    <property type="component" value="Unassembled WGS sequence"/>
</dbReference>
<keyword evidence="2" id="KW-1185">Reference proteome</keyword>
<dbReference type="PATRIC" id="fig|45073.5.peg.2028"/>
<sequence>MDNLSREGILELSEDNPVGLIYSPTELHQYLVELIANHKTDYLHKGADLASFSTLDDAMREARKRGAKSFFLCLDNTHDECGSECLQSYFNYLPVYPH</sequence>
<dbReference type="EMBL" id="LNYS01000010">
    <property type="protein sequence ID" value="KTD49712.1"/>
    <property type="molecule type" value="Genomic_DNA"/>
</dbReference>
<comment type="caution">
    <text evidence="1">The sequence shown here is derived from an EMBL/GenBank/DDBJ whole genome shotgun (WGS) entry which is preliminary data.</text>
</comment>
<evidence type="ECO:0000313" key="1">
    <source>
        <dbReference type="EMBL" id="KTD49712.1"/>
    </source>
</evidence>
<proteinExistence type="predicted"/>
<dbReference type="RefSeq" id="WP_058508021.1">
    <property type="nucleotide sequence ID" value="NZ_CAAAIK010000021.1"/>
</dbReference>
<dbReference type="AlphaFoldDB" id="A0A0W0XZ09"/>
<protein>
    <submittedName>
        <fullName evidence="1">Uncharacterized protein</fullName>
    </submittedName>
</protein>
<reference evidence="1 2" key="1">
    <citation type="submission" date="2015-11" db="EMBL/GenBank/DDBJ databases">
        <title>Genomic analysis of 38 Legionella species identifies large and diverse effector repertoires.</title>
        <authorList>
            <person name="Burstein D."/>
            <person name="Amaro F."/>
            <person name="Zusman T."/>
            <person name="Lifshitz Z."/>
            <person name="Cohen O."/>
            <person name="Gilbert J.A."/>
            <person name="Pupko T."/>
            <person name="Shuman H.A."/>
            <person name="Segal G."/>
        </authorList>
    </citation>
    <scope>NUCLEOTIDE SEQUENCE [LARGE SCALE GENOMIC DNA]</scope>
    <source>
        <strain evidence="1 2">CDC#1442-AUS-E</strain>
    </source>
</reference>
<dbReference type="STRING" id="45073.Lqui_1923"/>
<organism evidence="1 2">
    <name type="scientific">Legionella quinlivanii</name>
    <dbReference type="NCBI Taxonomy" id="45073"/>
    <lineage>
        <taxon>Bacteria</taxon>
        <taxon>Pseudomonadati</taxon>
        <taxon>Pseudomonadota</taxon>
        <taxon>Gammaproteobacteria</taxon>
        <taxon>Legionellales</taxon>
        <taxon>Legionellaceae</taxon>
        <taxon>Legionella</taxon>
    </lineage>
</organism>
<evidence type="ECO:0000313" key="2">
    <source>
        <dbReference type="Proteomes" id="UP000054618"/>
    </source>
</evidence>
<accession>A0A0W0XZ09</accession>